<evidence type="ECO:0000313" key="2">
    <source>
        <dbReference type="EMBL" id="KAJ5540460.1"/>
    </source>
</evidence>
<feature type="domain" description="AB hydrolase-1" evidence="1">
    <location>
        <begin position="30"/>
        <end position="158"/>
    </location>
</feature>
<dbReference type="InterPro" id="IPR000073">
    <property type="entry name" value="AB_hydrolase_1"/>
</dbReference>
<organism evidence="2 3">
    <name type="scientific">Penicillium frequentans</name>
    <dbReference type="NCBI Taxonomy" id="3151616"/>
    <lineage>
        <taxon>Eukaryota</taxon>
        <taxon>Fungi</taxon>
        <taxon>Dikarya</taxon>
        <taxon>Ascomycota</taxon>
        <taxon>Pezizomycotina</taxon>
        <taxon>Eurotiomycetes</taxon>
        <taxon>Eurotiomycetidae</taxon>
        <taxon>Eurotiales</taxon>
        <taxon>Aspergillaceae</taxon>
        <taxon>Penicillium</taxon>
    </lineage>
</organism>
<sequence length="284" mass="31439">MPNTKSIHVPHLGGIDAAYQMPKEYDPAKPTVVLINAFTATSELYRQQFDDPQLSAKVNLVAIELLGHGQTRTSSEQWTYWDTAEMNLQVLDALGIVEAFVLGTSQGGWVTVQMALLRPDMIAGIIPLGTSMDAESDRSRKLDCWDGESIVSGFVNQWTVSKPVPNFEPGDDYCDALIGVGFNECSAEVHDFWRDSIKSNYRGDEGRRRLRMAAINLAERGPMHLRLPDVRCPVLWLHGTKDVVFSSANAAEEIKLFTQSQDARLVTIDGGAHFFELHSSNGGE</sequence>
<dbReference type="AlphaFoldDB" id="A0AAD6CXC4"/>
<evidence type="ECO:0000259" key="1">
    <source>
        <dbReference type="Pfam" id="PF00561"/>
    </source>
</evidence>
<dbReference type="PANTHER" id="PTHR43798">
    <property type="entry name" value="MONOACYLGLYCEROL LIPASE"/>
    <property type="match status" value="1"/>
</dbReference>
<dbReference type="Proteomes" id="UP001220324">
    <property type="component" value="Unassembled WGS sequence"/>
</dbReference>
<keyword evidence="3" id="KW-1185">Reference proteome</keyword>
<reference evidence="2 3" key="1">
    <citation type="journal article" date="2023" name="IMA Fungus">
        <title>Comparative genomic study of the Penicillium genus elucidates a diverse pangenome and 15 lateral gene transfer events.</title>
        <authorList>
            <person name="Petersen C."/>
            <person name="Sorensen T."/>
            <person name="Nielsen M.R."/>
            <person name="Sondergaard T.E."/>
            <person name="Sorensen J.L."/>
            <person name="Fitzpatrick D.A."/>
            <person name="Frisvad J.C."/>
            <person name="Nielsen K.L."/>
        </authorList>
    </citation>
    <scope>NUCLEOTIDE SEQUENCE [LARGE SCALE GENOMIC DNA]</scope>
    <source>
        <strain evidence="2 3">IBT 35679</strain>
    </source>
</reference>
<dbReference type="GO" id="GO:0047372">
    <property type="term" value="F:monoacylglycerol lipase activity"/>
    <property type="evidence" value="ECO:0007669"/>
    <property type="project" value="TreeGrafter"/>
</dbReference>
<dbReference type="Pfam" id="PF00561">
    <property type="entry name" value="Abhydrolase_1"/>
    <property type="match status" value="1"/>
</dbReference>
<dbReference type="GO" id="GO:0017000">
    <property type="term" value="P:antibiotic biosynthetic process"/>
    <property type="evidence" value="ECO:0007669"/>
    <property type="project" value="UniProtKB-ARBA"/>
</dbReference>
<dbReference type="InterPro" id="IPR029058">
    <property type="entry name" value="AB_hydrolase_fold"/>
</dbReference>
<gene>
    <name evidence="2" type="ORF">N7494_005536</name>
</gene>
<proteinExistence type="predicted"/>
<dbReference type="GO" id="GO:0016020">
    <property type="term" value="C:membrane"/>
    <property type="evidence" value="ECO:0007669"/>
    <property type="project" value="TreeGrafter"/>
</dbReference>
<name>A0AAD6CXC4_9EURO</name>
<dbReference type="SUPFAM" id="SSF53474">
    <property type="entry name" value="alpha/beta-Hydrolases"/>
    <property type="match status" value="1"/>
</dbReference>
<dbReference type="InterPro" id="IPR050266">
    <property type="entry name" value="AB_hydrolase_sf"/>
</dbReference>
<comment type="caution">
    <text evidence="2">The sequence shown here is derived from an EMBL/GenBank/DDBJ whole genome shotgun (WGS) entry which is preliminary data.</text>
</comment>
<dbReference type="PANTHER" id="PTHR43798:SF33">
    <property type="entry name" value="HYDROLASE, PUTATIVE (AFU_ORTHOLOGUE AFUA_2G14860)-RELATED"/>
    <property type="match status" value="1"/>
</dbReference>
<evidence type="ECO:0000313" key="3">
    <source>
        <dbReference type="Proteomes" id="UP001220324"/>
    </source>
</evidence>
<dbReference type="GO" id="GO:0072330">
    <property type="term" value="P:monocarboxylic acid biosynthetic process"/>
    <property type="evidence" value="ECO:0007669"/>
    <property type="project" value="UniProtKB-ARBA"/>
</dbReference>
<dbReference type="Gene3D" id="3.40.50.1820">
    <property type="entry name" value="alpha/beta hydrolase"/>
    <property type="match status" value="1"/>
</dbReference>
<protein>
    <recommendedName>
        <fullName evidence="1">AB hydrolase-1 domain-containing protein</fullName>
    </recommendedName>
</protein>
<dbReference type="GO" id="GO:0046464">
    <property type="term" value="P:acylglycerol catabolic process"/>
    <property type="evidence" value="ECO:0007669"/>
    <property type="project" value="TreeGrafter"/>
</dbReference>
<dbReference type="EMBL" id="JAQIZZ010000005">
    <property type="protein sequence ID" value="KAJ5540460.1"/>
    <property type="molecule type" value="Genomic_DNA"/>
</dbReference>
<accession>A0AAD6CXC4</accession>